<dbReference type="HOGENOM" id="CLU_599384_0_0_2"/>
<protein>
    <recommendedName>
        <fullName evidence="3">Transglutaminase-like domain-containing protein</fullName>
    </recommendedName>
</protein>
<name>A0B8L5_METTP</name>
<gene>
    <name evidence="1" type="ordered locus">Mthe_1260</name>
</gene>
<keyword evidence="2" id="KW-1185">Reference proteome</keyword>
<evidence type="ECO:0000313" key="2">
    <source>
        <dbReference type="Proteomes" id="UP000000674"/>
    </source>
</evidence>
<dbReference type="Proteomes" id="UP000000674">
    <property type="component" value="Chromosome"/>
</dbReference>
<evidence type="ECO:0008006" key="3">
    <source>
        <dbReference type="Google" id="ProtNLM"/>
    </source>
</evidence>
<organism evidence="1 2">
    <name type="scientific">Methanothrix thermoacetophila (strain DSM 6194 / JCM 14653 / NBRC 101360 / PT)</name>
    <name type="common">Methanosaeta thermophila</name>
    <dbReference type="NCBI Taxonomy" id="349307"/>
    <lineage>
        <taxon>Archaea</taxon>
        <taxon>Methanobacteriati</taxon>
        <taxon>Methanobacteriota</taxon>
        <taxon>Stenosarchaea group</taxon>
        <taxon>Methanomicrobia</taxon>
        <taxon>Methanotrichales</taxon>
        <taxon>Methanotrichaceae</taxon>
        <taxon>Methanothrix</taxon>
    </lineage>
</organism>
<dbReference type="GeneID" id="4462546"/>
<dbReference type="AlphaFoldDB" id="A0B8L5"/>
<dbReference type="KEGG" id="mtp:Mthe_1260"/>
<dbReference type="STRING" id="349307.Mthe_1260"/>
<sequence>MDLKMLILLCFIIDSSLALQAPGFSLSIAIENTTIQGDEGKGVLTSEAPCLRFNLFWLRDVGVEPEIYLDTYQNLYSGNGLVVESKSRFSSRIRDFDVRILDINYSLAGYKARKTFAVWYSPVTDRTYIASMESCSGSREALLSILRTISETNETNRSRTLVERKSRNDTWSLLLSDLLSSWRYAEPSHLTGGQFLIHTNYTVSESVLLSYDGIDLSFPQDLFMRPAAVFYLLRDAGYTPVILQRQGSVWIAVKDGDEWQAISLNPLNPDRAVGVQVFGNEWYRGVVYTDPEELAAANSIDLSVPVDYIVRRCEPSRYVHLEMDDSTDRSDLERILKEHSYISRYSESRFDCSNASQVCWSFLKGLGYDAYLMVGAKDHPLGEHMWVVVRMKNGYIAIECAEVGSAQNFIKLGSIKSDSDYYRGVMYNSSVHYSLLNPTEGMWLEPGDERIRSWMS</sequence>
<dbReference type="EMBL" id="CP000477">
    <property type="protein sequence ID" value="ABK15039.1"/>
    <property type="molecule type" value="Genomic_DNA"/>
</dbReference>
<accession>A0B8L5</accession>
<proteinExistence type="predicted"/>
<dbReference type="RefSeq" id="WP_011696431.1">
    <property type="nucleotide sequence ID" value="NC_008553.1"/>
</dbReference>
<evidence type="ECO:0000313" key="1">
    <source>
        <dbReference type="EMBL" id="ABK15039.1"/>
    </source>
</evidence>
<reference evidence="1 2" key="1">
    <citation type="submission" date="2006-10" db="EMBL/GenBank/DDBJ databases">
        <title>Complete sequence of Methanosaeta thermophila PT.</title>
        <authorList>
            <consortium name="US DOE Joint Genome Institute"/>
            <person name="Copeland A."/>
            <person name="Lucas S."/>
            <person name="Lapidus A."/>
            <person name="Barry K."/>
            <person name="Detter J.C."/>
            <person name="Glavina del Rio T."/>
            <person name="Hammon N."/>
            <person name="Israni S."/>
            <person name="Pitluck S."/>
            <person name="Chain P."/>
            <person name="Malfatti S."/>
            <person name="Shin M."/>
            <person name="Vergez L."/>
            <person name="Schmutz J."/>
            <person name="Larimer F."/>
            <person name="Land M."/>
            <person name="Hauser L."/>
            <person name="Kyrpides N."/>
            <person name="Kim E."/>
            <person name="Smith K.S."/>
            <person name="Ingram-Smith C."/>
            <person name="Richardson P."/>
        </authorList>
    </citation>
    <scope>NUCLEOTIDE SEQUENCE [LARGE SCALE GENOMIC DNA]</scope>
    <source>
        <strain evidence="2">DSM 6194 / JCM 14653 / NBRC 101360 / PT</strain>
    </source>
</reference>